<evidence type="ECO:0000256" key="1">
    <source>
        <dbReference type="SAM" id="MobiDB-lite"/>
    </source>
</evidence>
<evidence type="ECO:0000313" key="2">
    <source>
        <dbReference type="EMBL" id="KAG8235217.1"/>
    </source>
</evidence>
<evidence type="ECO:0008006" key="4">
    <source>
        <dbReference type="Google" id="ProtNLM"/>
    </source>
</evidence>
<dbReference type="AlphaFoldDB" id="A0A8K0KHN6"/>
<keyword evidence="3" id="KW-1185">Reference proteome</keyword>
<name>A0A8K0KHN6_LADFU</name>
<gene>
    <name evidence="2" type="ORF">J437_LFUL012619</name>
</gene>
<organism evidence="2 3">
    <name type="scientific">Ladona fulva</name>
    <name type="common">Scarce chaser dragonfly</name>
    <name type="synonym">Libellula fulva</name>
    <dbReference type="NCBI Taxonomy" id="123851"/>
    <lineage>
        <taxon>Eukaryota</taxon>
        <taxon>Metazoa</taxon>
        <taxon>Ecdysozoa</taxon>
        <taxon>Arthropoda</taxon>
        <taxon>Hexapoda</taxon>
        <taxon>Insecta</taxon>
        <taxon>Pterygota</taxon>
        <taxon>Palaeoptera</taxon>
        <taxon>Odonata</taxon>
        <taxon>Epiprocta</taxon>
        <taxon>Anisoptera</taxon>
        <taxon>Libelluloidea</taxon>
        <taxon>Libellulidae</taxon>
        <taxon>Ladona</taxon>
    </lineage>
</organism>
<sequence length="286" mass="32356">MDRKRGWQSNGRCCLFWKACETPISTHRKLRQSYGTSCISAKTLRKWCVEFSEGRTEVHDEPRSGRPSLSDEVKGQIESAIHTVKQCGLTLCSVDAENVDWGWNMLPVTQKPFWISLVGSPDLVMSEFHLVLILEKHVGGRRMDKDEEVRKELTEYLEKKLTASFYAEGIKKNFECAIKNPSKSSNKSRLALNLFLNEASLALCTLSLPYRQPFIPPDFLGILPPPLTTFIYIPFPPRARTPHPIDLSKISQVPFSVPFSLPSTGSPRSDTRGIGNETLRYLQDPT</sequence>
<accession>A0A8K0KHN6</accession>
<reference evidence="2" key="2">
    <citation type="submission" date="2017-10" db="EMBL/GenBank/DDBJ databases">
        <title>Ladona fulva Genome sequencing and assembly.</title>
        <authorList>
            <person name="Murali S."/>
            <person name="Richards S."/>
            <person name="Bandaranaike D."/>
            <person name="Bellair M."/>
            <person name="Blankenburg K."/>
            <person name="Chao H."/>
            <person name="Dinh H."/>
            <person name="Doddapaneni H."/>
            <person name="Dugan-Rocha S."/>
            <person name="Elkadiri S."/>
            <person name="Gnanaolivu R."/>
            <person name="Hernandez B."/>
            <person name="Skinner E."/>
            <person name="Javaid M."/>
            <person name="Lee S."/>
            <person name="Li M."/>
            <person name="Ming W."/>
            <person name="Munidasa M."/>
            <person name="Muniz J."/>
            <person name="Nguyen L."/>
            <person name="Hughes D."/>
            <person name="Osuji N."/>
            <person name="Pu L.-L."/>
            <person name="Puazo M."/>
            <person name="Qu C."/>
            <person name="Quiroz J."/>
            <person name="Raj R."/>
            <person name="Weissenberger G."/>
            <person name="Xin Y."/>
            <person name="Zou X."/>
            <person name="Han Y."/>
            <person name="Worley K."/>
            <person name="Muzny D."/>
            <person name="Gibbs R."/>
        </authorList>
    </citation>
    <scope>NUCLEOTIDE SEQUENCE</scope>
    <source>
        <strain evidence="2">Sampled in the wild</strain>
    </source>
</reference>
<proteinExistence type="predicted"/>
<comment type="caution">
    <text evidence="2">The sequence shown here is derived from an EMBL/GenBank/DDBJ whole genome shotgun (WGS) entry which is preliminary data.</text>
</comment>
<dbReference type="EMBL" id="KZ308888">
    <property type="protein sequence ID" value="KAG8235217.1"/>
    <property type="molecule type" value="Genomic_DNA"/>
</dbReference>
<feature type="region of interest" description="Disordered" evidence="1">
    <location>
        <begin position="262"/>
        <end position="286"/>
    </location>
</feature>
<reference evidence="2" key="1">
    <citation type="submission" date="2013-04" db="EMBL/GenBank/DDBJ databases">
        <authorList>
            <person name="Qu J."/>
            <person name="Murali S.C."/>
            <person name="Bandaranaike D."/>
            <person name="Bellair M."/>
            <person name="Blankenburg K."/>
            <person name="Chao H."/>
            <person name="Dinh H."/>
            <person name="Doddapaneni H."/>
            <person name="Downs B."/>
            <person name="Dugan-Rocha S."/>
            <person name="Elkadiri S."/>
            <person name="Gnanaolivu R.D."/>
            <person name="Hernandez B."/>
            <person name="Javaid M."/>
            <person name="Jayaseelan J.C."/>
            <person name="Lee S."/>
            <person name="Li M."/>
            <person name="Ming W."/>
            <person name="Munidasa M."/>
            <person name="Muniz J."/>
            <person name="Nguyen L."/>
            <person name="Ongeri F."/>
            <person name="Osuji N."/>
            <person name="Pu L.-L."/>
            <person name="Puazo M."/>
            <person name="Qu C."/>
            <person name="Quiroz J."/>
            <person name="Raj R."/>
            <person name="Weissenberger G."/>
            <person name="Xin Y."/>
            <person name="Zou X."/>
            <person name="Han Y."/>
            <person name="Richards S."/>
            <person name="Worley K."/>
            <person name="Muzny D."/>
            <person name="Gibbs R."/>
        </authorList>
    </citation>
    <scope>NUCLEOTIDE SEQUENCE</scope>
    <source>
        <strain evidence="2">Sampled in the wild</strain>
    </source>
</reference>
<dbReference type="Proteomes" id="UP000792457">
    <property type="component" value="Unassembled WGS sequence"/>
</dbReference>
<dbReference type="InterPro" id="IPR052709">
    <property type="entry name" value="Transposase-MT_Hybrid"/>
</dbReference>
<dbReference type="PANTHER" id="PTHR46060:SF1">
    <property type="entry name" value="MARINER MOS1 TRANSPOSASE-LIKE PROTEIN"/>
    <property type="match status" value="1"/>
</dbReference>
<dbReference type="PANTHER" id="PTHR46060">
    <property type="entry name" value="MARINER MOS1 TRANSPOSASE-LIKE PROTEIN"/>
    <property type="match status" value="1"/>
</dbReference>
<protein>
    <recommendedName>
        <fullName evidence="4">Mos1 transposase HTH domain-containing protein</fullName>
    </recommendedName>
</protein>
<evidence type="ECO:0000313" key="3">
    <source>
        <dbReference type="Proteomes" id="UP000792457"/>
    </source>
</evidence>